<dbReference type="InParanoid" id="A0A5C7ENJ3"/>
<dbReference type="InterPro" id="IPR000160">
    <property type="entry name" value="GGDEF_dom"/>
</dbReference>
<dbReference type="NCBIfam" id="TIGR00254">
    <property type="entry name" value="GGDEF"/>
    <property type="match status" value="1"/>
</dbReference>
<gene>
    <name evidence="4" type="ORF">FR698_16470</name>
</gene>
<keyword evidence="5" id="KW-1185">Reference proteome</keyword>
<evidence type="ECO:0000313" key="5">
    <source>
        <dbReference type="Proteomes" id="UP000321201"/>
    </source>
</evidence>
<dbReference type="RefSeq" id="WP_147801278.1">
    <property type="nucleotide sequence ID" value="NZ_VPFL01000045.1"/>
</dbReference>
<dbReference type="Pfam" id="PF00990">
    <property type="entry name" value="GGDEF"/>
    <property type="match status" value="1"/>
</dbReference>
<evidence type="ECO:0000256" key="2">
    <source>
        <dbReference type="ARBA" id="ARBA00034247"/>
    </source>
</evidence>
<dbReference type="Pfam" id="PF13185">
    <property type="entry name" value="GAF_2"/>
    <property type="match status" value="1"/>
</dbReference>
<proteinExistence type="predicted"/>
<dbReference type="PANTHER" id="PTHR45138">
    <property type="entry name" value="REGULATORY COMPONENTS OF SENSORY TRANSDUCTION SYSTEM"/>
    <property type="match status" value="1"/>
</dbReference>
<dbReference type="SMART" id="SM00267">
    <property type="entry name" value="GGDEF"/>
    <property type="match status" value="1"/>
</dbReference>
<comment type="catalytic activity">
    <reaction evidence="2">
        <text>2 GTP = 3',3'-c-di-GMP + 2 diphosphate</text>
        <dbReference type="Rhea" id="RHEA:24898"/>
        <dbReference type="ChEBI" id="CHEBI:33019"/>
        <dbReference type="ChEBI" id="CHEBI:37565"/>
        <dbReference type="ChEBI" id="CHEBI:58805"/>
        <dbReference type="EC" id="2.7.7.65"/>
    </reaction>
</comment>
<dbReference type="EMBL" id="VPFL01000045">
    <property type="protein sequence ID" value="TXF09894.1"/>
    <property type="molecule type" value="Genomic_DNA"/>
</dbReference>
<sequence length="355" mass="39168">MEDEKHGEAHGMISDEIGQDVLKRIFFITERVIVFDGLDDVFEHIVKTSVMLTKAEAATIRVFDINTGKLAIVKGYGLSTGFLSQPPIKLGEGITGRVVLEGKPFSTEDVTTVPHCVHKELAKLEGIRAVMSVPLKTRENTIGCITVYRKQAEPFADHEMLLLNIFASQATEAVEKTRLLEELKKQAMFDPLTGVYNKNAILRELDAKIESARRHGYNTSIVFIDIDDFKKFNDTHGHLLGDKFLADFATLVKKCCRKGDLVGRFGGEEFLVIAPHTDKEGALKLAEKLRDAVSKHEFIGRDGYVHATLSAGVSSVPEDGLGMTDVLKKADDAMYQSKRSGKNCVTAAMSSNSLH</sequence>
<dbReference type="InterPro" id="IPR003018">
    <property type="entry name" value="GAF"/>
</dbReference>
<dbReference type="FunFam" id="3.30.70.270:FF:000001">
    <property type="entry name" value="Diguanylate cyclase domain protein"/>
    <property type="match status" value="1"/>
</dbReference>
<dbReference type="FunCoup" id="A0A5C7ENJ3">
    <property type="interactions" value="46"/>
</dbReference>
<dbReference type="InterPro" id="IPR029787">
    <property type="entry name" value="Nucleotide_cyclase"/>
</dbReference>
<dbReference type="Gene3D" id="3.30.450.40">
    <property type="match status" value="1"/>
</dbReference>
<comment type="caution">
    <text evidence="4">The sequence shown here is derived from an EMBL/GenBank/DDBJ whole genome shotgun (WGS) entry which is preliminary data.</text>
</comment>
<organism evidence="4 5">
    <name type="scientific">Pelomicrobium methylotrophicum</name>
    <dbReference type="NCBI Taxonomy" id="2602750"/>
    <lineage>
        <taxon>Bacteria</taxon>
        <taxon>Pseudomonadati</taxon>
        <taxon>Pseudomonadota</taxon>
        <taxon>Hydrogenophilia</taxon>
        <taxon>Hydrogenophilia incertae sedis</taxon>
        <taxon>Pelomicrobium</taxon>
    </lineage>
</organism>
<evidence type="ECO:0000256" key="1">
    <source>
        <dbReference type="ARBA" id="ARBA00012528"/>
    </source>
</evidence>
<dbReference type="Gene3D" id="3.30.70.270">
    <property type="match status" value="1"/>
</dbReference>
<dbReference type="InterPro" id="IPR029016">
    <property type="entry name" value="GAF-like_dom_sf"/>
</dbReference>
<dbReference type="SMART" id="SM00065">
    <property type="entry name" value="GAF"/>
    <property type="match status" value="1"/>
</dbReference>
<dbReference type="SUPFAM" id="SSF55073">
    <property type="entry name" value="Nucleotide cyclase"/>
    <property type="match status" value="1"/>
</dbReference>
<accession>A0A5C7ENJ3</accession>
<dbReference type="EC" id="2.7.7.65" evidence="1"/>
<feature type="domain" description="GGDEF" evidence="3">
    <location>
        <begin position="217"/>
        <end position="350"/>
    </location>
</feature>
<protein>
    <recommendedName>
        <fullName evidence="1">diguanylate cyclase</fullName>
        <ecNumber evidence="1">2.7.7.65</ecNumber>
    </recommendedName>
</protein>
<dbReference type="PANTHER" id="PTHR45138:SF9">
    <property type="entry name" value="DIGUANYLATE CYCLASE DGCM-RELATED"/>
    <property type="match status" value="1"/>
</dbReference>
<dbReference type="PROSITE" id="PS50887">
    <property type="entry name" value="GGDEF"/>
    <property type="match status" value="1"/>
</dbReference>
<dbReference type="SUPFAM" id="SSF55781">
    <property type="entry name" value="GAF domain-like"/>
    <property type="match status" value="1"/>
</dbReference>
<dbReference type="InterPro" id="IPR050469">
    <property type="entry name" value="Diguanylate_Cyclase"/>
</dbReference>
<dbReference type="InterPro" id="IPR043128">
    <property type="entry name" value="Rev_trsase/Diguanyl_cyclase"/>
</dbReference>
<evidence type="ECO:0000259" key="3">
    <source>
        <dbReference type="PROSITE" id="PS50887"/>
    </source>
</evidence>
<dbReference type="CDD" id="cd01949">
    <property type="entry name" value="GGDEF"/>
    <property type="match status" value="1"/>
</dbReference>
<dbReference type="AlphaFoldDB" id="A0A5C7ENJ3"/>
<reference evidence="4 5" key="1">
    <citation type="submission" date="2019-08" db="EMBL/GenBank/DDBJ databases">
        <title>Pelomicrobium methylotrophicum gen. nov., sp. nov. a moderately thermophilic, facultatively anaerobic, lithoautotrophic and methylotrophic bacterium isolated from a terrestrial mud volcano.</title>
        <authorList>
            <person name="Slobodkina G.B."/>
            <person name="Merkel A.Y."/>
            <person name="Slobodkin A.I."/>
        </authorList>
    </citation>
    <scope>NUCLEOTIDE SEQUENCE [LARGE SCALE GENOMIC DNA]</scope>
    <source>
        <strain evidence="4 5">SM250</strain>
    </source>
</reference>
<dbReference type="OrthoDB" id="9803824at2"/>
<name>A0A5C7ENJ3_9PROT</name>
<evidence type="ECO:0000313" key="4">
    <source>
        <dbReference type="EMBL" id="TXF09894.1"/>
    </source>
</evidence>
<dbReference type="Proteomes" id="UP000321201">
    <property type="component" value="Unassembled WGS sequence"/>
</dbReference>
<dbReference type="GO" id="GO:0052621">
    <property type="term" value="F:diguanylate cyclase activity"/>
    <property type="evidence" value="ECO:0007669"/>
    <property type="project" value="UniProtKB-EC"/>
</dbReference>